<feature type="region of interest" description="Disordered" evidence="1">
    <location>
        <begin position="147"/>
        <end position="175"/>
    </location>
</feature>
<evidence type="ECO:0000256" key="2">
    <source>
        <dbReference type="SAM" id="SignalP"/>
    </source>
</evidence>
<dbReference type="EMBL" id="CCAE010000058">
    <property type="protein sequence ID" value="CDN89950.1"/>
    <property type="molecule type" value="Genomic_DNA"/>
</dbReference>
<accession>A0A1L1PKN9</accession>
<name>A0A1L1PKN9_HYDIT</name>
<feature type="chain" id="PRO_5009681497" evidence="2">
    <location>
        <begin position="20"/>
        <end position="175"/>
    </location>
</feature>
<dbReference type="RefSeq" id="WP_009520603.1">
    <property type="nucleotide sequence ID" value="NZ_CCAE010000058.1"/>
</dbReference>
<dbReference type="InterPro" id="IPR016071">
    <property type="entry name" value="Staphylococal_nuclease_OB-fold"/>
</dbReference>
<feature type="signal peptide" evidence="2">
    <location>
        <begin position="1"/>
        <end position="19"/>
    </location>
</feature>
<gene>
    <name evidence="4" type="ORF">BN948_04390</name>
</gene>
<keyword evidence="2" id="KW-0732">Signal</keyword>
<evidence type="ECO:0000256" key="1">
    <source>
        <dbReference type="SAM" id="MobiDB-lite"/>
    </source>
</evidence>
<dbReference type="Gene3D" id="2.40.50.90">
    <property type="match status" value="1"/>
</dbReference>
<evidence type="ECO:0000313" key="4">
    <source>
        <dbReference type="EMBL" id="CDN89950.1"/>
    </source>
</evidence>
<dbReference type="Pfam" id="PF00565">
    <property type="entry name" value="SNase"/>
    <property type="match status" value="1"/>
</dbReference>
<dbReference type="SMART" id="SM00318">
    <property type="entry name" value="SNc"/>
    <property type="match status" value="1"/>
</dbReference>
<evidence type="ECO:0000259" key="3">
    <source>
        <dbReference type="PROSITE" id="PS50830"/>
    </source>
</evidence>
<sequence precursor="true">MRRLAGVAAGALLAGAAVASWADEAVYAARVTRVFDADTVWVQPAAGGRWRKLRLDGLDAPEICQAMGVAARDALAARLLEQAVTVRERAHDSYGRGLVVIEREGEDVNAWLVRTGWAWASRWRGRGAYVKHEDQARTARQGLWVKGGAPEAPRDFRRRHGPCEPPWPAPASVAR</sequence>
<proteinExistence type="predicted"/>
<organism evidence="4 5">
    <name type="scientific">Hydrogenophaga intermedia</name>
    <dbReference type="NCBI Taxonomy" id="65786"/>
    <lineage>
        <taxon>Bacteria</taxon>
        <taxon>Pseudomonadati</taxon>
        <taxon>Pseudomonadota</taxon>
        <taxon>Betaproteobacteria</taxon>
        <taxon>Burkholderiales</taxon>
        <taxon>Comamonadaceae</taxon>
        <taxon>Hydrogenophaga</taxon>
    </lineage>
</organism>
<protein>
    <submittedName>
        <fullName evidence="4">Nuclease</fullName>
    </submittedName>
</protein>
<dbReference type="PROSITE" id="PS50830">
    <property type="entry name" value="TNASE_3"/>
    <property type="match status" value="1"/>
</dbReference>
<evidence type="ECO:0000313" key="5">
    <source>
        <dbReference type="Proteomes" id="UP000028878"/>
    </source>
</evidence>
<dbReference type="AlphaFoldDB" id="A0A1L1PKN9"/>
<dbReference type="Proteomes" id="UP000028878">
    <property type="component" value="Unassembled WGS sequence"/>
</dbReference>
<feature type="domain" description="TNase-like" evidence="3">
    <location>
        <begin position="25"/>
        <end position="146"/>
    </location>
</feature>
<keyword evidence="5" id="KW-1185">Reference proteome</keyword>
<reference evidence="5" key="1">
    <citation type="submission" date="2014-11" db="EMBL/GenBank/DDBJ databases">
        <title>Draft genome sequence of Hydrogenophaga intermedia S1.</title>
        <authorList>
            <person name="Gan H.M."/>
            <person name="Chew T.H."/>
            <person name="Stolz A."/>
        </authorList>
    </citation>
    <scope>NUCLEOTIDE SEQUENCE [LARGE SCALE GENOMIC DNA]</scope>
    <source>
        <strain evidence="5">S1</strain>
    </source>
</reference>
<dbReference type="SUPFAM" id="SSF50199">
    <property type="entry name" value="Staphylococcal nuclease"/>
    <property type="match status" value="1"/>
</dbReference>
<dbReference type="InterPro" id="IPR035437">
    <property type="entry name" value="SNase_OB-fold_sf"/>
</dbReference>